<keyword evidence="1" id="KW-0812">Transmembrane</keyword>
<accession>A0A5C6B130</accession>
<feature type="transmembrane region" description="Helical" evidence="1">
    <location>
        <begin position="51"/>
        <end position="69"/>
    </location>
</feature>
<organism evidence="2 3">
    <name type="scientific">Neorhodopirellula pilleata</name>
    <dbReference type="NCBI Taxonomy" id="2714738"/>
    <lineage>
        <taxon>Bacteria</taxon>
        <taxon>Pseudomonadati</taxon>
        <taxon>Planctomycetota</taxon>
        <taxon>Planctomycetia</taxon>
        <taxon>Pirellulales</taxon>
        <taxon>Pirellulaceae</taxon>
        <taxon>Neorhodopirellula</taxon>
    </lineage>
</organism>
<keyword evidence="1" id="KW-1133">Transmembrane helix</keyword>
<gene>
    <name evidence="2" type="ORF">Pla100_10400</name>
</gene>
<feature type="transmembrane region" description="Helical" evidence="1">
    <location>
        <begin position="75"/>
        <end position="103"/>
    </location>
</feature>
<name>A0A5C6B130_9BACT</name>
<evidence type="ECO:0000313" key="2">
    <source>
        <dbReference type="EMBL" id="TWU04104.1"/>
    </source>
</evidence>
<dbReference type="AlphaFoldDB" id="A0A5C6B130"/>
<dbReference type="EMBL" id="SJPM01000001">
    <property type="protein sequence ID" value="TWU04104.1"/>
    <property type="molecule type" value="Genomic_DNA"/>
</dbReference>
<protein>
    <recommendedName>
        <fullName evidence="4">Transmembrane protein</fullName>
    </recommendedName>
</protein>
<evidence type="ECO:0000256" key="1">
    <source>
        <dbReference type="SAM" id="Phobius"/>
    </source>
</evidence>
<dbReference type="Proteomes" id="UP000316213">
    <property type="component" value="Unassembled WGS sequence"/>
</dbReference>
<feature type="transmembrane region" description="Helical" evidence="1">
    <location>
        <begin position="6"/>
        <end position="22"/>
    </location>
</feature>
<reference evidence="2 3" key="1">
    <citation type="submission" date="2019-02" db="EMBL/GenBank/DDBJ databases">
        <title>Deep-cultivation of Planctomycetes and their phenomic and genomic characterization uncovers novel biology.</title>
        <authorList>
            <person name="Wiegand S."/>
            <person name="Jogler M."/>
            <person name="Boedeker C."/>
            <person name="Pinto D."/>
            <person name="Vollmers J."/>
            <person name="Rivas-Marin E."/>
            <person name="Kohn T."/>
            <person name="Peeters S.H."/>
            <person name="Heuer A."/>
            <person name="Rast P."/>
            <person name="Oberbeckmann S."/>
            <person name="Bunk B."/>
            <person name="Jeske O."/>
            <person name="Meyerdierks A."/>
            <person name="Storesund J.E."/>
            <person name="Kallscheuer N."/>
            <person name="Luecker S."/>
            <person name="Lage O.M."/>
            <person name="Pohl T."/>
            <person name="Merkel B.J."/>
            <person name="Hornburger P."/>
            <person name="Mueller R.-W."/>
            <person name="Bruemmer F."/>
            <person name="Labrenz M."/>
            <person name="Spormann A.M."/>
            <person name="Op Den Camp H."/>
            <person name="Overmann J."/>
            <person name="Amann R."/>
            <person name="Jetten M.S.M."/>
            <person name="Mascher T."/>
            <person name="Medema M.H."/>
            <person name="Devos D.P."/>
            <person name="Kaster A.-K."/>
            <person name="Ovreas L."/>
            <person name="Rohde M."/>
            <person name="Galperin M.Y."/>
            <person name="Jogler C."/>
        </authorList>
    </citation>
    <scope>NUCLEOTIDE SEQUENCE [LARGE SCALE GENOMIC DNA]</scope>
    <source>
        <strain evidence="2 3">Pla100</strain>
    </source>
</reference>
<dbReference type="OrthoDB" id="284519at2"/>
<keyword evidence="1" id="KW-0472">Membrane</keyword>
<comment type="caution">
    <text evidence="2">The sequence shown here is derived from an EMBL/GenBank/DDBJ whole genome shotgun (WGS) entry which is preliminary data.</text>
</comment>
<dbReference type="RefSeq" id="WP_146576488.1">
    <property type="nucleotide sequence ID" value="NZ_SJPM01000001.1"/>
</dbReference>
<evidence type="ECO:0000313" key="3">
    <source>
        <dbReference type="Proteomes" id="UP000316213"/>
    </source>
</evidence>
<proteinExistence type="predicted"/>
<sequence>MFAGGLILALTLMGFSVWLFHSEKVGWPNDELNDPIDQDYLSRRTRSRRRVNSLFFLCGLMILAATWATPENQTWWISCWMSAMLVLLTILVLASFDVLRTLLHHRNRIDRMRRRERQAGS</sequence>
<keyword evidence="3" id="KW-1185">Reference proteome</keyword>
<evidence type="ECO:0008006" key="4">
    <source>
        <dbReference type="Google" id="ProtNLM"/>
    </source>
</evidence>